<reference evidence="2 3" key="1">
    <citation type="submission" date="2020-09" db="EMBL/GenBank/DDBJ databases">
        <title>De no assembly of potato wild relative species, Solanum commersonii.</title>
        <authorList>
            <person name="Cho K."/>
        </authorList>
    </citation>
    <scope>NUCLEOTIDE SEQUENCE [LARGE SCALE GENOMIC DNA]</scope>
    <source>
        <strain evidence="2">LZ3.2</strain>
        <tissue evidence="2">Leaf</tissue>
    </source>
</reference>
<evidence type="ECO:0000313" key="2">
    <source>
        <dbReference type="EMBL" id="KAG5569495.1"/>
    </source>
</evidence>
<evidence type="ECO:0000313" key="3">
    <source>
        <dbReference type="Proteomes" id="UP000824120"/>
    </source>
</evidence>
<comment type="caution">
    <text evidence="2">The sequence shown here is derived from an EMBL/GenBank/DDBJ whole genome shotgun (WGS) entry which is preliminary data.</text>
</comment>
<keyword evidence="1" id="KW-0812">Transmembrane</keyword>
<dbReference type="AlphaFoldDB" id="A0A9J5W297"/>
<dbReference type="OrthoDB" id="1301874at2759"/>
<sequence>METTPSKKVVQCDSGIMHIGENYKEDEDESYSLNGFTWESVVLGYSFGLVVGTVIWSLMFKYRKPKWVVELFDANVPRENRRPKKRAQR</sequence>
<name>A0A9J5W297_SOLCO</name>
<accession>A0A9J5W297</accession>
<evidence type="ECO:0000256" key="1">
    <source>
        <dbReference type="SAM" id="Phobius"/>
    </source>
</evidence>
<gene>
    <name evidence="2" type="ORF">H5410_059261</name>
</gene>
<keyword evidence="3" id="KW-1185">Reference proteome</keyword>
<dbReference type="EMBL" id="JACXVP010000012">
    <property type="protein sequence ID" value="KAG5569495.1"/>
    <property type="molecule type" value="Genomic_DNA"/>
</dbReference>
<organism evidence="2 3">
    <name type="scientific">Solanum commersonii</name>
    <name type="common">Commerson's wild potato</name>
    <name type="synonym">Commerson's nightshade</name>
    <dbReference type="NCBI Taxonomy" id="4109"/>
    <lineage>
        <taxon>Eukaryota</taxon>
        <taxon>Viridiplantae</taxon>
        <taxon>Streptophyta</taxon>
        <taxon>Embryophyta</taxon>
        <taxon>Tracheophyta</taxon>
        <taxon>Spermatophyta</taxon>
        <taxon>Magnoliopsida</taxon>
        <taxon>eudicotyledons</taxon>
        <taxon>Gunneridae</taxon>
        <taxon>Pentapetalae</taxon>
        <taxon>asterids</taxon>
        <taxon>lamiids</taxon>
        <taxon>Solanales</taxon>
        <taxon>Solanaceae</taxon>
        <taxon>Solanoideae</taxon>
        <taxon>Solaneae</taxon>
        <taxon>Solanum</taxon>
    </lineage>
</organism>
<keyword evidence="1" id="KW-1133">Transmembrane helix</keyword>
<dbReference type="Proteomes" id="UP000824120">
    <property type="component" value="Chromosome 12"/>
</dbReference>
<feature type="transmembrane region" description="Helical" evidence="1">
    <location>
        <begin position="42"/>
        <end position="60"/>
    </location>
</feature>
<keyword evidence="1" id="KW-0472">Membrane</keyword>
<proteinExistence type="predicted"/>
<protein>
    <submittedName>
        <fullName evidence="2">Uncharacterized protein</fullName>
    </submittedName>
</protein>